<feature type="compositionally biased region" description="Basic residues" evidence="1">
    <location>
        <begin position="517"/>
        <end position="530"/>
    </location>
</feature>
<evidence type="ECO:0000313" key="3">
    <source>
        <dbReference type="EMBL" id="KAE8244004.1"/>
    </source>
</evidence>
<feature type="compositionally biased region" description="Polar residues" evidence="1">
    <location>
        <begin position="321"/>
        <end position="337"/>
    </location>
</feature>
<feature type="compositionally biased region" description="Low complexity" evidence="1">
    <location>
        <begin position="464"/>
        <end position="476"/>
    </location>
</feature>
<protein>
    <submittedName>
        <fullName evidence="3">Uncharacterized protein</fullName>
    </submittedName>
</protein>
<keyword evidence="2" id="KW-0472">Membrane</keyword>
<feature type="transmembrane region" description="Helical" evidence="2">
    <location>
        <begin position="238"/>
        <end position="263"/>
    </location>
</feature>
<feature type="compositionally biased region" description="Basic and acidic residues" evidence="1">
    <location>
        <begin position="504"/>
        <end position="516"/>
    </location>
</feature>
<reference evidence="3" key="1">
    <citation type="submission" date="2016-04" db="EMBL/GenBank/DDBJ databases">
        <authorList>
            <person name="Nguyen H.D."/>
            <person name="Samba Siva P."/>
            <person name="Cullis J."/>
            <person name="Levesque C.A."/>
            <person name="Hambleton S."/>
        </authorList>
    </citation>
    <scope>NUCLEOTIDE SEQUENCE</scope>
    <source>
        <strain evidence="3">DAOMC 236416</strain>
    </source>
</reference>
<evidence type="ECO:0000256" key="2">
    <source>
        <dbReference type="SAM" id="Phobius"/>
    </source>
</evidence>
<feature type="transmembrane region" description="Helical" evidence="2">
    <location>
        <begin position="199"/>
        <end position="217"/>
    </location>
</feature>
<keyword evidence="2" id="KW-0812">Transmembrane</keyword>
<accession>A0A177TE15</accession>
<comment type="caution">
    <text evidence="3">The sequence shown here is derived from an EMBL/GenBank/DDBJ whole genome shotgun (WGS) entry which is preliminary data.</text>
</comment>
<feature type="transmembrane region" description="Helical" evidence="2">
    <location>
        <begin position="146"/>
        <end position="172"/>
    </location>
</feature>
<keyword evidence="4" id="KW-1185">Reference proteome</keyword>
<name>A0A177TE15_9BASI</name>
<organism evidence="3 4">
    <name type="scientific">Tilletia indica</name>
    <dbReference type="NCBI Taxonomy" id="43049"/>
    <lineage>
        <taxon>Eukaryota</taxon>
        <taxon>Fungi</taxon>
        <taxon>Dikarya</taxon>
        <taxon>Basidiomycota</taxon>
        <taxon>Ustilaginomycotina</taxon>
        <taxon>Exobasidiomycetes</taxon>
        <taxon>Tilletiales</taxon>
        <taxon>Tilletiaceae</taxon>
        <taxon>Tilletia</taxon>
    </lineage>
</organism>
<feature type="transmembrane region" description="Helical" evidence="2">
    <location>
        <begin position="114"/>
        <end position="134"/>
    </location>
</feature>
<feature type="transmembrane region" description="Helical" evidence="2">
    <location>
        <begin position="37"/>
        <end position="61"/>
    </location>
</feature>
<feature type="compositionally biased region" description="Basic and acidic residues" evidence="1">
    <location>
        <begin position="354"/>
        <end position="372"/>
    </location>
</feature>
<keyword evidence="2" id="KW-1133">Transmembrane helix</keyword>
<dbReference type="AlphaFoldDB" id="A0A177TE15"/>
<proteinExistence type="predicted"/>
<feature type="region of interest" description="Disordered" evidence="1">
    <location>
        <begin position="436"/>
        <end position="530"/>
    </location>
</feature>
<sequence length="530" mass="58651">MSSNITALFPGPDADSASATDSHYAQLHFIQQAVIPFVVRNLCIQIAFSSAVVTLYIFLLYMSQPHHRKTWTFALVTLVAGLFFVTAFTNTSQLTHTLVDPTKKVPFGIEYCDAIITLGLPWVADWVIFLRAVALVPVRDRKKPKYAALGALVLTIKIIRGSFLVPLCIHLHNQMRDSMSPADLGTKVWPVAPMTWVEYGGMLVDTSLCSAICAWRLTNLMRPSQTSRSKALQERLRLLLFNTISSFVFPAISALVMIILAAVASFETYSSLPKINSGIVALNVLIAMLIPIIDAMESEHRQMAQRDAAITDSFLRKNRPRSMSASHPANPRPTSRSVPDALIERLEQGLMSQSEKEVLEMERRERAGDRPGRSRLGRTSDSLLHRPDTAASLITASYEPSMMEKTPVMEYAEHHSQAWKIAGGSAVSLGAVEAGADSDAGPLSARPALPPVTTDDPEQHRRSQQLFQDQQQYQPRHAGLSHGVEPAVHLTESERSSGSGDFETGQHELATTDEHRIRLRSMPRRTRART</sequence>
<evidence type="ECO:0000313" key="4">
    <source>
        <dbReference type="Proteomes" id="UP000077521"/>
    </source>
</evidence>
<reference evidence="3" key="2">
    <citation type="journal article" date="2019" name="IMA Fungus">
        <title>Genome sequencing and comparison of five Tilletia species to identify candidate genes for the detection of regulated species infecting wheat.</title>
        <authorList>
            <person name="Nguyen H.D.T."/>
            <person name="Sultana T."/>
            <person name="Kesanakurti P."/>
            <person name="Hambleton S."/>
        </authorList>
    </citation>
    <scope>NUCLEOTIDE SEQUENCE</scope>
    <source>
        <strain evidence="3">DAOMC 236416</strain>
    </source>
</reference>
<dbReference type="Proteomes" id="UP000077521">
    <property type="component" value="Unassembled WGS sequence"/>
</dbReference>
<dbReference type="EMBL" id="LWDF02000721">
    <property type="protein sequence ID" value="KAE8244004.1"/>
    <property type="molecule type" value="Genomic_DNA"/>
</dbReference>
<feature type="transmembrane region" description="Helical" evidence="2">
    <location>
        <begin position="275"/>
        <end position="296"/>
    </location>
</feature>
<feature type="region of interest" description="Disordered" evidence="1">
    <location>
        <begin position="353"/>
        <end position="388"/>
    </location>
</feature>
<gene>
    <name evidence="3" type="ORF">A4X13_0g6856</name>
</gene>
<feature type="transmembrane region" description="Helical" evidence="2">
    <location>
        <begin position="73"/>
        <end position="94"/>
    </location>
</feature>
<feature type="region of interest" description="Disordered" evidence="1">
    <location>
        <begin position="315"/>
        <end position="338"/>
    </location>
</feature>
<evidence type="ECO:0000256" key="1">
    <source>
        <dbReference type="SAM" id="MobiDB-lite"/>
    </source>
</evidence>